<gene>
    <name evidence="1" type="ORF">CSA56_18510</name>
</gene>
<evidence type="ECO:0008006" key="3">
    <source>
        <dbReference type="Google" id="ProtNLM"/>
    </source>
</evidence>
<accession>A0A2G6K7F8</accession>
<dbReference type="InterPro" id="IPR021352">
    <property type="entry name" value="DUF2971"/>
</dbReference>
<dbReference type="Proteomes" id="UP000230821">
    <property type="component" value="Unassembled WGS sequence"/>
</dbReference>
<organism evidence="1 2">
    <name type="scientific">candidate division KSB3 bacterium</name>
    <dbReference type="NCBI Taxonomy" id="2044937"/>
    <lineage>
        <taxon>Bacteria</taxon>
        <taxon>candidate division KSB3</taxon>
    </lineage>
</organism>
<dbReference type="EMBL" id="PDSK01000153">
    <property type="protein sequence ID" value="PIE31340.1"/>
    <property type="molecule type" value="Genomic_DNA"/>
</dbReference>
<reference evidence="1 2" key="1">
    <citation type="submission" date="2017-10" db="EMBL/GenBank/DDBJ databases">
        <title>Novel microbial diversity and functional potential in the marine mammal oral microbiome.</title>
        <authorList>
            <person name="Dudek N.K."/>
            <person name="Sun C.L."/>
            <person name="Burstein D."/>
            <person name="Kantor R.S."/>
            <person name="Aliaga Goltsman D.S."/>
            <person name="Bik E.M."/>
            <person name="Thomas B.C."/>
            <person name="Banfield J.F."/>
            <person name="Relman D.A."/>
        </authorList>
    </citation>
    <scope>NUCLEOTIDE SEQUENCE [LARGE SCALE GENOMIC DNA]</scope>
    <source>
        <strain evidence="1">DOLJORAL78_47_16</strain>
    </source>
</reference>
<name>A0A2G6K7F8_9BACT</name>
<evidence type="ECO:0000313" key="1">
    <source>
        <dbReference type="EMBL" id="PIE31340.1"/>
    </source>
</evidence>
<dbReference type="AlphaFoldDB" id="A0A2G6K7F8"/>
<proteinExistence type="predicted"/>
<dbReference type="Pfam" id="PF11185">
    <property type="entry name" value="DUF2971"/>
    <property type="match status" value="1"/>
</dbReference>
<comment type="caution">
    <text evidence="1">The sequence shown here is derived from an EMBL/GenBank/DDBJ whole genome shotgun (WGS) entry which is preliminary data.</text>
</comment>
<evidence type="ECO:0000313" key="2">
    <source>
        <dbReference type="Proteomes" id="UP000230821"/>
    </source>
</evidence>
<protein>
    <recommendedName>
        <fullName evidence="3">DUF2971 domain-containing protein</fullName>
    </recommendedName>
</protein>
<sequence length="271" mass="31265">MRRMDKPKIIYKYESFSAQSLRNLKAQSVYFGSPLAFNDPYDCALKAGVANPSDSAVEKLRAAYAVSADVPADIQKLFAQSSTDDLREILMCRATQILDEHTEGFLRERGVTCFSERNNDLLMWSHYGGRYKGFCLGFSTDYEPFSKIRKVEYSEEMPKIDVVEVLMHDNFDKMLDRFYTKSQSWAYESEWRCLHKKAGTLFKYEAGALESVFFGPDIDLESLEIVCLVLAGQNPNVRFWRGKRSNERFEVAFKEFTYTSYLEAKKKGITT</sequence>